<proteinExistence type="predicted"/>
<dbReference type="PANTHER" id="PTHR47829">
    <property type="entry name" value="HYDROLASE, PUTATIVE (AFU_ORTHOLOGUE AFUA_1G12880)-RELATED"/>
    <property type="match status" value="1"/>
</dbReference>
<reference evidence="3" key="1">
    <citation type="submission" date="2020-09" db="EMBL/GenBank/DDBJ databases">
        <title>Hoyosella lacisalsi sp. nov., a halotolerant actinobacterium isolated from soil of Lake Gudzhirganskoe.</title>
        <authorList>
            <person name="Yang Q."/>
            <person name="Guo P.Y."/>
            <person name="Liu S.W."/>
            <person name="Li F.N."/>
            <person name="Sun C.H."/>
        </authorList>
    </citation>
    <scope>NUCLEOTIDE SEQUENCE</scope>
    <source>
        <strain evidence="3">G463</strain>
    </source>
</reference>
<dbReference type="EMBL" id="JACYWE010000007">
    <property type="protein sequence ID" value="MBD8507237.1"/>
    <property type="molecule type" value="Genomic_DNA"/>
</dbReference>
<sequence length="372" mass="41945">MDSARPGHEVRAAGRGPEAELSGDDKTIAPREDDAFDVERLHSWLSARVEGLDSLPEVRQFPGGASNLTYLLSYPGRDLVLRRPPGGHRAASAHDMRREFHVQQAIAPRFPHVPAMLALCTDESVIGSDFYVMERLSGVILRRDLPEGAELAPDQARTACTQMLDRLVELHGIDIDAVGLRDLGKGTGYVSRQVGGWSDRYRRARTDNVPDFEAVMSWLAENQPPDVATCLIHNDYRFDNVVFDSLETLQVIGILDWEMATLGDPLMELGASLAYWVQADDDEVMQQTRRQPTHLPGMMTREEVVQHYCARTGIELDDWTFYEVYGLFRLAGIVQQLYKRYHDGGTTNPVFASFWMFTGYLEWRCLTRIGLA</sequence>
<evidence type="ECO:0000259" key="2">
    <source>
        <dbReference type="Pfam" id="PF01636"/>
    </source>
</evidence>
<dbReference type="CDD" id="cd05154">
    <property type="entry name" value="ACAD10_11_N-like"/>
    <property type="match status" value="1"/>
</dbReference>
<dbReference type="InterPro" id="IPR011009">
    <property type="entry name" value="Kinase-like_dom_sf"/>
</dbReference>
<comment type="caution">
    <text evidence="3">The sequence shown here is derived from an EMBL/GenBank/DDBJ whole genome shotgun (WGS) entry which is preliminary data.</text>
</comment>
<evidence type="ECO:0000313" key="3">
    <source>
        <dbReference type="EMBL" id="MBD8507237.1"/>
    </source>
</evidence>
<keyword evidence="4" id="KW-1185">Reference proteome</keyword>
<dbReference type="SUPFAM" id="SSF56112">
    <property type="entry name" value="Protein kinase-like (PK-like)"/>
    <property type="match status" value="1"/>
</dbReference>
<feature type="domain" description="Aminoglycoside phosphotransferase" evidence="2">
    <location>
        <begin position="57"/>
        <end position="291"/>
    </location>
</feature>
<protein>
    <submittedName>
        <fullName evidence="3">Phosphotransferase family protein</fullName>
    </submittedName>
</protein>
<evidence type="ECO:0000256" key="1">
    <source>
        <dbReference type="SAM" id="MobiDB-lite"/>
    </source>
</evidence>
<evidence type="ECO:0000313" key="4">
    <source>
        <dbReference type="Proteomes" id="UP000642993"/>
    </source>
</evidence>
<dbReference type="PANTHER" id="PTHR47829:SF1">
    <property type="entry name" value="HAD FAMILY PHOSPHATASE"/>
    <property type="match status" value="1"/>
</dbReference>
<dbReference type="Pfam" id="PF01636">
    <property type="entry name" value="APH"/>
    <property type="match status" value="1"/>
</dbReference>
<feature type="compositionally biased region" description="Basic and acidic residues" evidence="1">
    <location>
        <begin position="1"/>
        <end position="12"/>
    </location>
</feature>
<dbReference type="AlphaFoldDB" id="A0A927JEY6"/>
<dbReference type="InterPro" id="IPR002575">
    <property type="entry name" value="Aminoglycoside_PTrfase"/>
</dbReference>
<name>A0A927JEY6_9ACTN</name>
<dbReference type="InterPro" id="IPR052898">
    <property type="entry name" value="ACAD10-like"/>
</dbReference>
<gene>
    <name evidence="3" type="ORF">HT102_12155</name>
</gene>
<dbReference type="Gene3D" id="3.30.200.20">
    <property type="entry name" value="Phosphorylase Kinase, domain 1"/>
    <property type="match status" value="1"/>
</dbReference>
<dbReference type="Gene3D" id="3.90.1200.10">
    <property type="match status" value="1"/>
</dbReference>
<organism evidence="3 4">
    <name type="scientific">Lolliginicoccus lacisalsi</name>
    <dbReference type="NCBI Taxonomy" id="2742202"/>
    <lineage>
        <taxon>Bacteria</taxon>
        <taxon>Bacillati</taxon>
        <taxon>Actinomycetota</taxon>
        <taxon>Actinomycetes</taxon>
        <taxon>Mycobacteriales</taxon>
        <taxon>Hoyosellaceae</taxon>
        <taxon>Lolliginicoccus</taxon>
    </lineage>
</organism>
<dbReference type="Proteomes" id="UP000642993">
    <property type="component" value="Unassembled WGS sequence"/>
</dbReference>
<accession>A0A927JEY6</accession>
<dbReference type="InterPro" id="IPR041726">
    <property type="entry name" value="ACAD10_11_N"/>
</dbReference>
<feature type="region of interest" description="Disordered" evidence="1">
    <location>
        <begin position="1"/>
        <end position="31"/>
    </location>
</feature>